<evidence type="ECO:0008006" key="6">
    <source>
        <dbReference type="Google" id="ProtNLM"/>
    </source>
</evidence>
<dbReference type="Proteomes" id="UP000515598">
    <property type="component" value="Chromosome"/>
</dbReference>
<dbReference type="EMBL" id="NIVX01000108">
    <property type="protein sequence ID" value="OWQ70519.1"/>
    <property type="molecule type" value="Genomic_DNA"/>
</dbReference>
<feature type="transmembrane region" description="Helical" evidence="1">
    <location>
        <begin position="12"/>
        <end position="34"/>
    </location>
</feature>
<keyword evidence="1" id="KW-1133">Transmembrane helix</keyword>
<dbReference type="AlphaFoldDB" id="A0A246HZ08"/>
<sequence length="109" mass="11249">MNATLATRDRPWGLIALALAVLAWAGLMAAVFAFAASFGSPGDGSHGMQAMQYWILAALTMLVLSFVGSLVAMVMAWRCRRGGVLAAIAGGLLVVLVSLILMVIGATLA</sequence>
<evidence type="ECO:0000313" key="3">
    <source>
        <dbReference type="EMBL" id="QNG77489.1"/>
    </source>
</evidence>
<reference evidence="3 5" key="2">
    <citation type="submission" date="2020-08" db="EMBL/GenBank/DDBJ databases">
        <title>Phenotypic and transcriptomic analysis of seven clinical Stenotrophomonas maltophilia isolates identify a small set of shared and commonly regulated genes involved in biofilm lifestyle.</title>
        <authorList>
            <person name="Alio I."/>
            <person name="Gudzuhn M."/>
            <person name="Streit W."/>
        </authorList>
    </citation>
    <scope>NUCLEOTIDE SEQUENCE [LARGE SCALE GENOMIC DNA]</scope>
    <source>
        <strain evidence="3 5">UHH_SKK55</strain>
    </source>
</reference>
<name>A0A246HZ08_STEMA</name>
<gene>
    <name evidence="2" type="ORF">CEE63_18605</name>
    <name evidence="3" type="ORF">GPNADHDJ_01677</name>
</gene>
<evidence type="ECO:0000313" key="4">
    <source>
        <dbReference type="Proteomes" id="UP000197090"/>
    </source>
</evidence>
<dbReference type="EMBL" id="CP060025">
    <property type="protein sequence ID" value="QNG77489.1"/>
    <property type="molecule type" value="Genomic_DNA"/>
</dbReference>
<proteinExistence type="predicted"/>
<evidence type="ECO:0000313" key="2">
    <source>
        <dbReference type="EMBL" id="OWQ70519.1"/>
    </source>
</evidence>
<feature type="transmembrane region" description="Helical" evidence="1">
    <location>
        <begin position="84"/>
        <end position="108"/>
    </location>
</feature>
<feature type="transmembrane region" description="Helical" evidence="1">
    <location>
        <begin position="54"/>
        <end position="77"/>
    </location>
</feature>
<reference evidence="2 4" key="1">
    <citation type="submission" date="2017-06" db="EMBL/GenBank/DDBJ databases">
        <authorList>
            <person name="Kim H.J."/>
            <person name="Triplett B.A."/>
        </authorList>
    </citation>
    <scope>NUCLEOTIDE SEQUENCE [LARGE SCALE GENOMIC DNA]</scope>
    <source>
        <strain evidence="2 4">594</strain>
    </source>
</reference>
<keyword evidence="1" id="KW-0472">Membrane</keyword>
<evidence type="ECO:0000256" key="1">
    <source>
        <dbReference type="SAM" id="Phobius"/>
    </source>
</evidence>
<dbReference type="Proteomes" id="UP000197090">
    <property type="component" value="Unassembled WGS sequence"/>
</dbReference>
<dbReference type="RefSeq" id="WP_061480167.1">
    <property type="nucleotide sequence ID" value="NZ_CP040433.1"/>
</dbReference>
<evidence type="ECO:0000313" key="5">
    <source>
        <dbReference type="Proteomes" id="UP000515598"/>
    </source>
</evidence>
<accession>A0A246HZ08</accession>
<organism evidence="2 4">
    <name type="scientific">Stenotrophomonas maltophilia</name>
    <name type="common">Pseudomonas maltophilia</name>
    <name type="synonym">Xanthomonas maltophilia</name>
    <dbReference type="NCBI Taxonomy" id="40324"/>
    <lineage>
        <taxon>Bacteria</taxon>
        <taxon>Pseudomonadati</taxon>
        <taxon>Pseudomonadota</taxon>
        <taxon>Gammaproteobacteria</taxon>
        <taxon>Lysobacterales</taxon>
        <taxon>Lysobacteraceae</taxon>
        <taxon>Stenotrophomonas</taxon>
        <taxon>Stenotrophomonas maltophilia group</taxon>
    </lineage>
</organism>
<keyword evidence="1" id="KW-0812">Transmembrane</keyword>
<protein>
    <recommendedName>
        <fullName evidence="6">Transmembrane protein</fullName>
    </recommendedName>
</protein>